<sequence length="96" mass="11035">MEVSGAREHRARARPKKRAKQRMVTVEVSDSSVEKLVALIVNTSEVANNELGKLEMRSEESQRRMQKAEDAYRQLREDSTDVLRLQLEKCLNGFAM</sequence>
<gene>
    <name evidence="3" type="ORF">AXG93_3678s1080</name>
</gene>
<keyword evidence="4" id="KW-1185">Reference proteome</keyword>
<evidence type="ECO:0000256" key="2">
    <source>
        <dbReference type="SAM" id="MobiDB-lite"/>
    </source>
</evidence>
<proteinExistence type="predicted"/>
<keyword evidence="1" id="KW-0175">Coiled coil</keyword>
<feature type="coiled-coil region" evidence="1">
    <location>
        <begin position="44"/>
        <end position="78"/>
    </location>
</feature>
<evidence type="ECO:0000313" key="3">
    <source>
        <dbReference type="EMBL" id="OAE29101.1"/>
    </source>
</evidence>
<evidence type="ECO:0000256" key="1">
    <source>
        <dbReference type="SAM" id="Coils"/>
    </source>
</evidence>
<dbReference type="EMBL" id="LVLJ01001522">
    <property type="protein sequence ID" value="OAE29101.1"/>
    <property type="molecule type" value="Genomic_DNA"/>
</dbReference>
<protein>
    <submittedName>
        <fullName evidence="3">Uncharacterized protein</fullName>
    </submittedName>
</protein>
<name>A0A176W964_MARPO</name>
<reference evidence="3" key="1">
    <citation type="submission" date="2016-03" db="EMBL/GenBank/DDBJ databases">
        <title>Mechanisms controlling the formation of the plant cell surface in tip-growing cells are functionally conserved among land plants.</title>
        <authorList>
            <person name="Honkanen S."/>
            <person name="Jones V.A."/>
            <person name="Morieri G."/>
            <person name="Champion C."/>
            <person name="Hetherington A.J."/>
            <person name="Kelly S."/>
            <person name="Saint-Marcoux D."/>
            <person name="Proust H."/>
            <person name="Prescott H."/>
            <person name="Dolan L."/>
        </authorList>
    </citation>
    <scope>NUCLEOTIDE SEQUENCE [LARGE SCALE GENOMIC DNA]</scope>
    <source>
        <tissue evidence="3">Whole gametophyte</tissue>
    </source>
</reference>
<evidence type="ECO:0000313" key="4">
    <source>
        <dbReference type="Proteomes" id="UP000077202"/>
    </source>
</evidence>
<accession>A0A176W964</accession>
<dbReference type="Proteomes" id="UP000077202">
    <property type="component" value="Unassembled WGS sequence"/>
</dbReference>
<feature type="compositionally biased region" description="Basic residues" evidence="2">
    <location>
        <begin position="9"/>
        <end position="21"/>
    </location>
</feature>
<dbReference type="AlphaFoldDB" id="A0A176W964"/>
<comment type="caution">
    <text evidence="3">The sequence shown here is derived from an EMBL/GenBank/DDBJ whole genome shotgun (WGS) entry which is preliminary data.</text>
</comment>
<feature type="region of interest" description="Disordered" evidence="2">
    <location>
        <begin position="1"/>
        <end position="24"/>
    </location>
</feature>
<organism evidence="3 4">
    <name type="scientific">Marchantia polymorpha subsp. ruderalis</name>
    <dbReference type="NCBI Taxonomy" id="1480154"/>
    <lineage>
        <taxon>Eukaryota</taxon>
        <taxon>Viridiplantae</taxon>
        <taxon>Streptophyta</taxon>
        <taxon>Embryophyta</taxon>
        <taxon>Marchantiophyta</taxon>
        <taxon>Marchantiopsida</taxon>
        <taxon>Marchantiidae</taxon>
        <taxon>Marchantiales</taxon>
        <taxon>Marchantiaceae</taxon>
        <taxon>Marchantia</taxon>
    </lineage>
</organism>